<evidence type="ECO:0000256" key="2">
    <source>
        <dbReference type="SAM" id="Phobius"/>
    </source>
</evidence>
<comment type="caution">
    <text evidence="3">The sequence shown here is derived from an EMBL/GenBank/DDBJ whole genome shotgun (WGS) entry which is preliminary data.</text>
</comment>
<evidence type="ECO:0000313" key="3">
    <source>
        <dbReference type="EMBL" id="KAL3805204.1"/>
    </source>
</evidence>
<dbReference type="AlphaFoldDB" id="A0ABD3QYA4"/>
<gene>
    <name evidence="3" type="ORF">ACHAW5_003627</name>
</gene>
<accession>A0ABD3QYA4</accession>
<proteinExistence type="predicted"/>
<keyword evidence="2" id="KW-0812">Transmembrane</keyword>
<evidence type="ECO:0000256" key="1">
    <source>
        <dbReference type="SAM" id="MobiDB-lite"/>
    </source>
</evidence>
<name>A0ABD3QYA4_9STRA</name>
<dbReference type="Proteomes" id="UP001530315">
    <property type="component" value="Unassembled WGS sequence"/>
</dbReference>
<protein>
    <submittedName>
        <fullName evidence="3">Uncharacterized protein</fullName>
    </submittedName>
</protein>
<feature type="region of interest" description="Disordered" evidence="1">
    <location>
        <begin position="110"/>
        <end position="141"/>
    </location>
</feature>
<keyword evidence="2" id="KW-0472">Membrane</keyword>
<feature type="transmembrane region" description="Helical" evidence="2">
    <location>
        <begin position="7"/>
        <end position="29"/>
    </location>
</feature>
<reference evidence="3 4" key="1">
    <citation type="submission" date="2024-10" db="EMBL/GenBank/DDBJ databases">
        <title>Updated reference genomes for cyclostephanoid diatoms.</title>
        <authorList>
            <person name="Roberts W.R."/>
            <person name="Alverson A.J."/>
        </authorList>
    </citation>
    <scope>NUCLEOTIDE SEQUENCE [LARGE SCALE GENOMIC DNA]</scope>
    <source>
        <strain evidence="3 4">AJA276-08</strain>
    </source>
</reference>
<evidence type="ECO:0000313" key="4">
    <source>
        <dbReference type="Proteomes" id="UP001530315"/>
    </source>
</evidence>
<keyword evidence="2" id="KW-1133">Transmembrane helix</keyword>
<organism evidence="3 4">
    <name type="scientific">Stephanodiscus triporus</name>
    <dbReference type="NCBI Taxonomy" id="2934178"/>
    <lineage>
        <taxon>Eukaryota</taxon>
        <taxon>Sar</taxon>
        <taxon>Stramenopiles</taxon>
        <taxon>Ochrophyta</taxon>
        <taxon>Bacillariophyta</taxon>
        <taxon>Coscinodiscophyceae</taxon>
        <taxon>Thalassiosirophycidae</taxon>
        <taxon>Stephanodiscales</taxon>
        <taxon>Stephanodiscaceae</taxon>
        <taxon>Stephanodiscus</taxon>
    </lineage>
</organism>
<keyword evidence="4" id="KW-1185">Reference proteome</keyword>
<dbReference type="EMBL" id="JALLAZ020000042">
    <property type="protein sequence ID" value="KAL3805204.1"/>
    <property type="molecule type" value="Genomic_DNA"/>
</dbReference>
<sequence length="304" mass="34576">MRVDINCLAYAGVALLIGYIGAAALLGFVGPARGQRQSRLLAAEVPDPTGGHAANFARGYRADERQKRRNYLEGKRLLQGYRKKNRAGSDIDSGGTSIQEVVEEEGIDMEEEMEKEMEKEEKRGGGKRARDKNGSDGDESIAEMMSGIQLKFRPSKMPEERTQSIGVVEANPFPYNYPKIRYVPWHDLSKETKEIVEEEFGYNVVSWNYMSHIVESNAFSTFDAKQQKSLLMLGIDENVWDCFINHYMAYDRGQLEEFGLDRYADTLLAAQSMDWKELSAAEREAATKFCFFEEVWNRKALGTW</sequence>